<dbReference type="Pfam" id="PF02873">
    <property type="entry name" value="MurB_C"/>
    <property type="match status" value="1"/>
</dbReference>
<sequence>MLKYDEPMSRHCSLRAGGITREFCAPENIEELSEFLHHNNLPVLFVGLGSNLLVRDNGFDGVIIHTKNLKEMSFSNGLVEAEVGATLAKLSRFAETNLKHGAEFLSAIPGSVGGALAMNAGAFGSEIWQYVVSVRTINLDGKIQQRGKSDFVIDYRSVTHNHVDEFFIDAQFNFDLEEANDNVRDLLHKRNSSQPIGLPSCGSVFKNPKGKYAAKLIEQSGLKGYCIGGACVSEKHANYIINQNNASASDIEKLILHIQTTVNKQHKIQLEPEIIII</sequence>
<evidence type="ECO:0000256" key="2">
    <source>
        <dbReference type="ARBA" id="ARBA00003921"/>
    </source>
</evidence>
<keyword evidence="9" id="KW-0274">FAD</keyword>
<evidence type="ECO:0000256" key="9">
    <source>
        <dbReference type="ARBA" id="ARBA00022827"/>
    </source>
</evidence>
<evidence type="ECO:0000259" key="17">
    <source>
        <dbReference type="PROSITE" id="PS51387"/>
    </source>
</evidence>
<gene>
    <name evidence="18" type="ORF">METZ01_LOCUS46807</name>
</gene>
<dbReference type="InterPro" id="IPR016167">
    <property type="entry name" value="FAD-bd_PCMH_sub1"/>
</dbReference>
<dbReference type="PANTHER" id="PTHR21071:SF4">
    <property type="entry name" value="UDP-N-ACETYLENOLPYRUVOYLGLUCOSAMINE REDUCTASE"/>
    <property type="match status" value="1"/>
</dbReference>
<dbReference type="InterPro" id="IPR003170">
    <property type="entry name" value="MurB"/>
</dbReference>
<dbReference type="HAMAP" id="MF_00037">
    <property type="entry name" value="MurB"/>
    <property type="match status" value="1"/>
</dbReference>
<keyword evidence="10" id="KW-0521">NADP</keyword>
<evidence type="ECO:0000256" key="6">
    <source>
        <dbReference type="ARBA" id="ARBA00022490"/>
    </source>
</evidence>
<dbReference type="GO" id="GO:0051301">
    <property type="term" value="P:cell division"/>
    <property type="evidence" value="ECO:0007669"/>
    <property type="project" value="UniProtKB-KW"/>
</dbReference>
<evidence type="ECO:0000256" key="1">
    <source>
        <dbReference type="ARBA" id="ARBA00001974"/>
    </source>
</evidence>
<dbReference type="InterPro" id="IPR016169">
    <property type="entry name" value="FAD-bd_PCMH_sub2"/>
</dbReference>
<comment type="subcellular location">
    <subcellularLocation>
        <location evidence="3">Cytoplasm</location>
    </subcellularLocation>
</comment>
<dbReference type="GO" id="GO:0005829">
    <property type="term" value="C:cytosol"/>
    <property type="evidence" value="ECO:0007669"/>
    <property type="project" value="TreeGrafter"/>
</dbReference>
<comment type="catalytic activity">
    <reaction evidence="16">
        <text>UDP-N-acetyl-alpha-D-muramate + NADP(+) = UDP-N-acetyl-3-O-(1-carboxyvinyl)-alpha-D-glucosamine + NADPH + H(+)</text>
        <dbReference type="Rhea" id="RHEA:12248"/>
        <dbReference type="ChEBI" id="CHEBI:15378"/>
        <dbReference type="ChEBI" id="CHEBI:57783"/>
        <dbReference type="ChEBI" id="CHEBI:58349"/>
        <dbReference type="ChEBI" id="CHEBI:68483"/>
        <dbReference type="ChEBI" id="CHEBI:70757"/>
        <dbReference type="EC" id="1.3.1.98"/>
    </reaction>
</comment>
<reference evidence="18" key="1">
    <citation type="submission" date="2018-05" db="EMBL/GenBank/DDBJ databases">
        <authorList>
            <person name="Lanie J.A."/>
            <person name="Ng W.-L."/>
            <person name="Kazmierczak K.M."/>
            <person name="Andrzejewski T.M."/>
            <person name="Davidsen T.M."/>
            <person name="Wayne K.J."/>
            <person name="Tettelin H."/>
            <person name="Glass J.I."/>
            <person name="Rusch D."/>
            <person name="Podicherti R."/>
            <person name="Tsui H.-C.T."/>
            <person name="Winkler M.E."/>
        </authorList>
    </citation>
    <scope>NUCLEOTIDE SEQUENCE</scope>
</reference>
<dbReference type="GO" id="GO:0071555">
    <property type="term" value="P:cell wall organization"/>
    <property type="evidence" value="ECO:0007669"/>
    <property type="project" value="UniProtKB-KW"/>
</dbReference>
<evidence type="ECO:0000256" key="13">
    <source>
        <dbReference type="ARBA" id="ARBA00023002"/>
    </source>
</evidence>
<organism evidence="18">
    <name type="scientific">marine metagenome</name>
    <dbReference type="NCBI Taxonomy" id="408172"/>
    <lineage>
        <taxon>unclassified sequences</taxon>
        <taxon>metagenomes</taxon>
        <taxon>ecological metagenomes</taxon>
    </lineage>
</organism>
<keyword evidence="7" id="KW-0132">Cell division</keyword>
<dbReference type="UniPathway" id="UPA00219"/>
<proteinExistence type="inferred from homology"/>
<comment type="pathway">
    <text evidence="4">Cell wall biogenesis; peptidoglycan biosynthesis.</text>
</comment>
<feature type="domain" description="FAD-binding PCMH-type" evidence="17">
    <location>
        <begin position="15"/>
        <end position="209"/>
    </location>
</feature>
<name>A0A381RYF5_9ZZZZ</name>
<keyword evidence="8" id="KW-0285">Flavoprotein</keyword>
<dbReference type="AlphaFoldDB" id="A0A381RYF5"/>
<evidence type="ECO:0000256" key="15">
    <source>
        <dbReference type="ARBA" id="ARBA00023316"/>
    </source>
</evidence>
<dbReference type="GO" id="GO:0071949">
    <property type="term" value="F:FAD binding"/>
    <property type="evidence" value="ECO:0007669"/>
    <property type="project" value="InterPro"/>
</dbReference>
<dbReference type="SUPFAM" id="SSF56194">
    <property type="entry name" value="Uridine diphospho-N-Acetylenolpyruvylglucosamine reductase, MurB, C-terminal domain"/>
    <property type="match status" value="1"/>
</dbReference>
<dbReference type="PROSITE" id="PS51387">
    <property type="entry name" value="FAD_PCMH"/>
    <property type="match status" value="1"/>
</dbReference>
<dbReference type="GO" id="GO:0008360">
    <property type="term" value="P:regulation of cell shape"/>
    <property type="evidence" value="ECO:0007669"/>
    <property type="project" value="UniProtKB-KW"/>
</dbReference>
<comment type="function">
    <text evidence="2">Cell wall formation.</text>
</comment>
<dbReference type="InterPro" id="IPR036635">
    <property type="entry name" value="MurB_C_sf"/>
</dbReference>
<dbReference type="InterPro" id="IPR016166">
    <property type="entry name" value="FAD-bd_PCMH"/>
</dbReference>
<evidence type="ECO:0000256" key="4">
    <source>
        <dbReference type="ARBA" id="ARBA00004752"/>
    </source>
</evidence>
<dbReference type="EC" id="1.3.1.98" evidence="5"/>
<keyword evidence="15" id="KW-0961">Cell wall biogenesis/degradation</keyword>
<evidence type="ECO:0000256" key="12">
    <source>
        <dbReference type="ARBA" id="ARBA00022984"/>
    </source>
</evidence>
<dbReference type="SUPFAM" id="SSF56176">
    <property type="entry name" value="FAD-binding/transporter-associated domain-like"/>
    <property type="match status" value="1"/>
</dbReference>
<dbReference type="GO" id="GO:0008762">
    <property type="term" value="F:UDP-N-acetylmuramate dehydrogenase activity"/>
    <property type="evidence" value="ECO:0007669"/>
    <property type="project" value="UniProtKB-EC"/>
</dbReference>
<keyword evidence="6" id="KW-0963">Cytoplasm</keyword>
<dbReference type="InterPro" id="IPR006094">
    <property type="entry name" value="Oxid_FAD_bind_N"/>
</dbReference>
<evidence type="ECO:0000256" key="10">
    <source>
        <dbReference type="ARBA" id="ARBA00022857"/>
    </source>
</evidence>
<keyword evidence="12" id="KW-0573">Peptidoglycan synthesis</keyword>
<comment type="cofactor">
    <cofactor evidence="1">
        <name>FAD</name>
        <dbReference type="ChEBI" id="CHEBI:57692"/>
    </cofactor>
</comment>
<evidence type="ECO:0000256" key="8">
    <source>
        <dbReference type="ARBA" id="ARBA00022630"/>
    </source>
</evidence>
<dbReference type="PANTHER" id="PTHR21071">
    <property type="entry name" value="UDP-N-ACETYLENOLPYRUVOYLGLUCOSAMINE REDUCTASE"/>
    <property type="match status" value="1"/>
</dbReference>
<dbReference type="NCBIfam" id="NF010480">
    <property type="entry name" value="PRK13905.1"/>
    <property type="match status" value="1"/>
</dbReference>
<dbReference type="Pfam" id="PF01565">
    <property type="entry name" value="FAD_binding_4"/>
    <property type="match status" value="1"/>
</dbReference>
<evidence type="ECO:0000256" key="5">
    <source>
        <dbReference type="ARBA" id="ARBA00012518"/>
    </source>
</evidence>
<dbReference type="Gene3D" id="3.30.43.10">
    <property type="entry name" value="Uridine Diphospho-n-acetylenolpyruvylglucosamine Reductase, domain 2"/>
    <property type="match status" value="1"/>
</dbReference>
<evidence type="ECO:0000256" key="11">
    <source>
        <dbReference type="ARBA" id="ARBA00022960"/>
    </source>
</evidence>
<keyword evidence="11" id="KW-0133">Cell shape</keyword>
<evidence type="ECO:0000313" key="18">
    <source>
        <dbReference type="EMBL" id="SUZ93953.1"/>
    </source>
</evidence>
<dbReference type="InterPro" id="IPR036318">
    <property type="entry name" value="FAD-bd_PCMH-like_sf"/>
</dbReference>
<evidence type="ECO:0000256" key="7">
    <source>
        <dbReference type="ARBA" id="ARBA00022618"/>
    </source>
</evidence>
<accession>A0A381RYF5</accession>
<dbReference type="NCBIfam" id="TIGR00179">
    <property type="entry name" value="murB"/>
    <property type="match status" value="1"/>
</dbReference>
<keyword evidence="13" id="KW-0560">Oxidoreductase</keyword>
<evidence type="ECO:0000256" key="3">
    <source>
        <dbReference type="ARBA" id="ARBA00004496"/>
    </source>
</evidence>
<protein>
    <recommendedName>
        <fullName evidence="5">UDP-N-acetylmuramate dehydrogenase</fullName>
        <ecNumber evidence="5">1.3.1.98</ecNumber>
    </recommendedName>
</protein>
<evidence type="ECO:0000256" key="16">
    <source>
        <dbReference type="ARBA" id="ARBA00048914"/>
    </source>
</evidence>
<evidence type="ECO:0000256" key="14">
    <source>
        <dbReference type="ARBA" id="ARBA00023306"/>
    </source>
</evidence>
<dbReference type="Gene3D" id="3.90.78.10">
    <property type="entry name" value="UDP-N-acetylenolpyruvoylglucosamine reductase, C-terminal domain"/>
    <property type="match status" value="1"/>
</dbReference>
<dbReference type="Gene3D" id="3.30.465.10">
    <property type="match status" value="1"/>
</dbReference>
<dbReference type="InterPro" id="IPR011601">
    <property type="entry name" value="MurB_C"/>
</dbReference>
<dbReference type="GO" id="GO:0009252">
    <property type="term" value="P:peptidoglycan biosynthetic process"/>
    <property type="evidence" value="ECO:0007669"/>
    <property type="project" value="UniProtKB-UniPathway"/>
</dbReference>
<keyword evidence="14" id="KW-0131">Cell cycle</keyword>
<dbReference type="EMBL" id="UINC01002190">
    <property type="protein sequence ID" value="SUZ93953.1"/>
    <property type="molecule type" value="Genomic_DNA"/>
</dbReference>